<dbReference type="GO" id="GO:0004497">
    <property type="term" value="F:monooxygenase activity"/>
    <property type="evidence" value="ECO:0007669"/>
    <property type="project" value="UniProtKB-KW"/>
</dbReference>
<sequence length="618" mass="69110">MSTDQQQTPIDADALRRKYREERDKRLRVDGNDQYLEVAGDFARYLVDPYIEPFEREPLSDDVEVVIIGGGFGGLLAGARLRQAGVADIRVIEKGGDFGGTWYWNRYPGAACDVESYIYLPLLEEIGYIPEQKYSNAPEILAHSQAIGRHFDLYSNACFQTEVTGLRWDDAAGRWIISTNRGDQMRARFVCMANGPLHRPKLPAIPGVELFQGHTFHTSRWDYDYTGGTSLGGLSGLGHKRVGIIGTGATAVQCIPHLAEGSEHLYVFQRTPSSIDVRNNQPTSPEWADTLEPGWQKRRMENFNTLVSGGFQAEDLVNDGWTDIIGKLLIMVRRESADLSPEGLSNTMELADFEKMEQIRSRVDTIVSDPATAEALKPYYRQFCKRPCFHDGYLSAFNRDNVTLVDTQGRGVERITATGVVVDGVEYELDCLVYATGFEVGTDYTRRSGYELIGRDGITLTEKWADGAATLHGMHSRGFPNCFIFSNIQAGFTVNFPHMLDEQSKHLAYILRHAMDNDIQVIEASDDAESAWVQRILDLSQNNQKFLEACTPGYYNNEGKPEARSARNGSYGGGGVAFIALLENWRADGALQGLELTHEPDERSQREEGIRARRSIAR</sequence>
<name>A0A6J7EDX9_9ZZZZ</name>
<keyword evidence="5" id="KW-0521">NADP</keyword>
<dbReference type="SUPFAM" id="SSF51905">
    <property type="entry name" value="FAD/NAD(P)-binding domain"/>
    <property type="match status" value="1"/>
</dbReference>
<evidence type="ECO:0000256" key="8">
    <source>
        <dbReference type="SAM" id="MobiDB-lite"/>
    </source>
</evidence>
<evidence type="ECO:0000256" key="6">
    <source>
        <dbReference type="ARBA" id="ARBA00023002"/>
    </source>
</evidence>
<feature type="region of interest" description="Disordered" evidence="8">
    <location>
        <begin position="596"/>
        <end position="618"/>
    </location>
</feature>
<keyword evidence="7" id="KW-0503">Monooxygenase</keyword>
<dbReference type="Pfam" id="PF13450">
    <property type="entry name" value="NAD_binding_8"/>
    <property type="match status" value="1"/>
</dbReference>
<keyword evidence="3" id="KW-0285">Flavoprotein</keyword>
<keyword evidence="4" id="KW-0274">FAD</keyword>
<gene>
    <name evidence="9" type="ORF">UFOPK3376_01294</name>
</gene>
<feature type="compositionally biased region" description="Basic and acidic residues" evidence="8">
    <location>
        <begin position="596"/>
        <end position="611"/>
    </location>
</feature>
<comment type="cofactor">
    <cofactor evidence="1">
        <name>FAD</name>
        <dbReference type="ChEBI" id="CHEBI:57692"/>
    </cofactor>
</comment>
<dbReference type="EMBL" id="CAFBLP010000027">
    <property type="protein sequence ID" value="CAB4878689.1"/>
    <property type="molecule type" value="Genomic_DNA"/>
</dbReference>
<comment type="similarity">
    <text evidence="2">Belongs to the FAD-binding monooxygenase family.</text>
</comment>
<dbReference type="InterPro" id="IPR050775">
    <property type="entry name" value="FAD-binding_Monooxygenases"/>
</dbReference>
<proteinExistence type="inferred from homology"/>
<evidence type="ECO:0000256" key="7">
    <source>
        <dbReference type="ARBA" id="ARBA00023033"/>
    </source>
</evidence>
<accession>A0A6J7EDX9</accession>
<evidence type="ECO:0000256" key="5">
    <source>
        <dbReference type="ARBA" id="ARBA00022857"/>
    </source>
</evidence>
<dbReference type="FunFam" id="3.50.50.60:FF:000314">
    <property type="entry name" value="Baeyer-Villiger monooxygenase"/>
    <property type="match status" value="1"/>
</dbReference>
<dbReference type="PANTHER" id="PTHR43098">
    <property type="entry name" value="L-ORNITHINE N(5)-MONOOXYGENASE-RELATED"/>
    <property type="match status" value="1"/>
</dbReference>
<evidence type="ECO:0000256" key="3">
    <source>
        <dbReference type="ARBA" id="ARBA00022630"/>
    </source>
</evidence>
<evidence type="ECO:0000256" key="2">
    <source>
        <dbReference type="ARBA" id="ARBA00010139"/>
    </source>
</evidence>
<evidence type="ECO:0000256" key="4">
    <source>
        <dbReference type="ARBA" id="ARBA00022827"/>
    </source>
</evidence>
<protein>
    <submittedName>
        <fullName evidence="9">Unannotated protein</fullName>
    </submittedName>
</protein>
<reference evidence="9" key="1">
    <citation type="submission" date="2020-05" db="EMBL/GenBank/DDBJ databases">
        <authorList>
            <person name="Chiriac C."/>
            <person name="Salcher M."/>
            <person name="Ghai R."/>
            <person name="Kavagutti S V."/>
        </authorList>
    </citation>
    <scope>NUCLEOTIDE SEQUENCE</scope>
</reference>
<dbReference type="Gene3D" id="3.50.50.60">
    <property type="entry name" value="FAD/NAD(P)-binding domain"/>
    <property type="match status" value="2"/>
</dbReference>
<evidence type="ECO:0000256" key="1">
    <source>
        <dbReference type="ARBA" id="ARBA00001974"/>
    </source>
</evidence>
<organism evidence="9">
    <name type="scientific">freshwater metagenome</name>
    <dbReference type="NCBI Taxonomy" id="449393"/>
    <lineage>
        <taxon>unclassified sequences</taxon>
        <taxon>metagenomes</taxon>
        <taxon>ecological metagenomes</taxon>
    </lineage>
</organism>
<dbReference type="FunFam" id="3.50.50.60:FF:000341">
    <property type="entry name" value="Baeyer-Villiger monooxygenase"/>
    <property type="match status" value="1"/>
</dbReference>
<dbReference type="PANTHER" id="PTHR43098:SF4">
    <property type="entry name" value="BLR3857 PROTEIN"/>
    <property type="match status" value="1"/>
</dbReference>
<dbReference type="AlphaFoldDB" id="A0A6J7EDX9"/>
<evidence type="ECO:0000313" key="9">
    <source>
        <dbReference type="EMBL" id="CAB4878689.1"/>
    </source>
</evidence>
<dbReference type="InterPro" id="IPR036188">
    <property type="entry name" value="FAD/NAD-bd_sf"/>
</dbReference>
<keyword evidence="6" id="KW-0560">Oxidoreductase</keyword>